<dbReference type="Proteomes" id="UP000616595">
    <property type="component" value="Unassembled WGS sequence"/>
</dbReference>
<feature type="transmembrane region" description="Helical" evidence="1">
    <location>
        <begin position="97"/>
        <end position="114"/>
    </location>
</feature>
<organism evidence="2 3">
    <name type="scientific">Acetobacterium paludosum</name>
    <dbReference type="NCBI Taxonomy" id="52693"/>
    <lineage>
        <taxon>Bacteria</taxon>
        <taxon>Bacillati</taxon>
        <taxon>Bacillota</taxon>
        <taxon>Clostridia</taxon>
        <taxon>Eubacteriales</taxon>
        <taxon>Eubacteriaceae</taxon>
        <taxon>Acetobacterium</taxon>
    </lineage>
</organism>
<dbReference type="AlphaFoldDB" id="A0A923KWA2"/>
<evidence type="ECO:0000313" key="2">
    <source>
        <dbReference type="EMBL" id="MBC3887838.1"/>
    </source>
</evidence>
<proteinExistence type="predicted"/>
<reference evidence="2" key="2">
    <citation type="submission" date="2020-10" db="EMBL/GenBank/DDBJ databases">
        <title>Comparative genomics of the Acetobacterium genus.</title>
        <authorList>
            <person name="Marshall C."/>
            <person name="May H."/>
            <person name="Norman S."/>
        </authorList>
    </citation>
    <scope>NUCLEOTIDE SEQUENCE</scope>
    <source>
        <strain evidence="2">DER-2019</strain>
    </source>
</reference>
<feature type="transmembrane region" description="Helical" evidence="1">
    <location>
        <begin position="6"/>
        <end position="29"/>
    </location>
</feature>
<gene>
    <name evidence="2" type="ORF">GH810_05895</name>
</gene>
<accession>A0A923KWA2</accession>
<dbReference type="RefSeq" id="WP_148567341.1">
    <property type="nucleotide sequence ID" value="NZ_RXYA01000009.1"/>
</dbReference>
<keyword evidence="3" id="KW-1185">Reference proteome</keyword>
<reference evidence="2" key="1">
    <citation type="submission" date="2019-10" db="EMBL/GenBank/DDBJ databases">
        <authorList>
            <person name="Ross D.E."/>
            <person name="Gulliver D."/>
        </authorList>
    </citation>
    <scope>NUCLEOTIDE SEQUENCE</scope>
    <source>
        <strain evidence="2">DER-2019</strain>
    </source>
</reference>
<keyword evidence="1" id="KW-0812">Transmembrane</keyword>
<name>A0A923KWA2_9FIRM</name>
<evidence type="ECO:0000313" key="3">
    <source>
        <dbReference type="Proteomes" id="UP000616595"/>
    </source>
</evidence>
<keyword evidence="1" id="KW-0472">Membrane</keyword>
<dbReference type="EMBL" id="WJBD01000005">
    <property type="protein sequence ID" value="MBC3887838.1"/>
    <property type="molecule type" value="Genomic_DNA"/>
</dbReference>
<feature type="transmembrane region" description="Helical" evidence="1">
    <location>
        <begin position="41"/>
        <end position="67"/>
    </location>
</feature>
<sequence length="197" mass="21192">MENFSSKIVVFAAIGVAINIVFGMVVQLLNIPLLFLDTIGTIMVAVLFGPIWGALVGLVTNFMLGILVDPTNFPFALVNIVIGIIVGLIFKKFKFNLVTAIVTGLILSVVSPLIGTPIAVFLYGGIAGGFSDVMFAWLLASGQQVFAAAFIPRVLSNVVDKTLSCVLVYLVIKRIPATFMQQFKLGINPKCIEIKEL</sequence>
<dbReference type="Gene3D" id="1.10.1760.20">
    <property type="match status" value="1"/>
</dbReference>
<keyword evidence="1" id="KW-1133">Transmembrane helix</keyword>
<dbReference type="InterPro" id="IPR024529">
    <property type="entry name" value="ECF_trnsprt_substrate-spec"/>
</dbReference>
<comment type="caution">
    <text evidence="2">The sequence shown here is derived from an EMBL/GenBank/DDBJ whole genome shotgun (WGS) entry which is preliminary data.</text>
</comment>
<dbReference type="GO" id="GO:0022857">
    <property type="term" value="F:transmembrane transporter activity"/>
    <property type="evidence" value="ECO:0007669"/>
    <property type="project" value="InterPro"/>
</dbReference>
<dbReference type="NCBIfam" id="NF045596">
    <property type="entry name" value="ECF_S_CD3073"/>
    <property type="match status" value="1"/>
</dbReference>
<evidence type="ECO:0000256" key="1">
    <source>
        <dbReference type="SAM" id="Phobius"/>
    </source>
</evidence>
<dbReference type="OrthoDB" id="9766854at2"/>
<dbReference type="Pfam" id="PF12822">
    <property type="entry name" value="ECF_trnsprt"/>
    <property type="match status" value="1"/>
</dbReference>
<feature type="transmembrane region" description="Helical" evidence="1">
    <location>
        <begin position="73"/>
        <end position="90"/>
    </location>
</feature>
<protein>
    <submittedName>
        <fullName evidence="2">ECF transporter S component</fullName>
    </submittedName>
</protein>